<name>A0A1C3NTP9_9ACTN</name>
<evidence type="ECO:0000313" key="2">
    <source>
        <dbReference type="Proteomes" id="UP000199013"/>
    </source>
</evidence>
<evidence type="ECO:0000313" key="1">
    <source>
        <dbReference type="EMBL" id="SBW17948.1"/>
    </source>
</evidence>
<sequence>MDRLPQALEQLGRCVEGLADTGELYDDRGRGHQNTDEAKAAAASAARDAAVQLDLARGHARNLARFLADASGELSHLGVIA</sequence>
<reference evidence="2" key="1">
    <citation type="submission" date="2016-02" db="EMBL/GenBank/DDBJ databases">
        <authorList>
            <person name="Wibberg D."/>
        </authorList>
    </citation>
    <scope>NUCLEOTIDE SEQUENCE [LARGE SCALE GENOMIC DNA]</scope>
</reference>
<dbReference type="AlphaFoldDB" id="A0A1C3NTP9"/>
<gene>
    <name evidence="1" type="ORF">FDG2_0442</name>
</gene>
<protein>
    <submittedName>
        <fullName evidence="1">Uncharacterized protein</fullName>
    </submittedName>
</protein>
<keyword evidence="2" id="KW-1185">Reference proteome</keyword>
<proteinExistence type="predicted"/>
<dbReference type="Proteomes" id="UP000199013">
    <property type="component" value="Unassembled WGS sequence"/>
</dbReference>
<dbReference type="EMBL" id="FLUV01000180">
    <property type="protein sequence ID" value="SBW17948.1"/>
    <property type="molecule type" value="Genomic_DNA"/>
</dbReference>
<organism evidence="1 2">
    <name type="scientific">Candidatus Protofrankia californiensis</name>
    <dbReference type="NCBI Taxonomy" id="1839754"/>
    <lineage>
        <taxon>Bacteria</taxon>
        <taxon>Bacillati</taxon>
        <taxon>Actinomycetota</taxon>
        <taxon>Actinomycetes</taxon>
        <taxon>Frankiales</taxon>
        <taxon>Frankiaceae</taxon>
        <taxon>Protofrankia</taxon>
    </lineage>
</organism>
<accession>A0A1C3NTP9</accession>